<dbReference type="EMBL" id="JACRTE010000001">
    <property type="protein sequence ID" value="MBC8595338.1"/>
    <property type="molecule type" value="Genomic_DNA"/>
</dbReference>
<dbReference type="InterPro" id="IPR032358">
    <property type="entry name" value="DUF4867"/>
</dbReference>
<reference evidence="1" key="1">
    <citation type="submission" date="2020-08" db="EMBL/GenBank/DDBJ databases">
        <title>Genome public.</title>
        <authorList>
            <person name="Liu C."/>
            <person name="Sun Q."/>
        </authorList>
    </citation>
    <scope>NUCLEOTIDE SEQUENCE</scope>
    <source>
        <strain evidence="1">NSJ-50</strain>
    </source>
</reference>
<evidence type="ECO:0000313" key="1">
    <source>
        <dbReference type="EMBL" id="MBC8595338.1"/>
    </source>
</evidence>
<accession>A0A926F402</accession>
<dbReference type="Pfam" id="PF16161">
    <property type="entry name" value="DUF4867"/>
    <property type="match status" value="1"/>
</dbReference>
<dbReference type="RefSeq" id="WP_262431058.1">
    <property type="nucleotide sequence ID" value="NZ_JACRTE010000001.1"/>
</dbReference>
<gene>
    <name evidence="1" type="ORF">H8706_00415</name>
</gene>
<organism evidence="1 2">
    <name type="scientific">Qingrenia yutianensis</name>
    <dbReference type="NCBI Taxonomy" id="2763676"/>
    <lineage>
        <taxon>Bacteria</taxon>
        <taxon>Bacillati</taxon>
        <taxon>Bacillota</taxon>
        <taxon>Clostridia</taxon>
        <taxon>Eubacteriales</taxon>
        <taxon>Oscillospiraceae</taxon>
        <taxon>Qingrenia</taxon>
    </lineage>
</organism>
<protein>
    <submittedName>
        <fullName evidence="1">DUF4867 family protein</fullName>
    </submittedName>
</protein>
<comment type="caution">
    <text evidence="1">The sequence shown here is derived from an EMBL/GenBank/DDBJ whole genome shotgun (WGS) entry which is preliminary data.</text>
</comment>
<dbReference type="AlphaFoldDB" id="A0A926F402"/>
<dbReference type="Proteomes" id="UP000647416">
    <property type="component" value="Unassembled WGS sequence"/>
</dbReference>
<proteinExistence type="predicted"/>
<name>A0A926F402_9FIRM</name>
<evidence type="ECO:0000313" key="2">
    <source>
        <dbReference type="Proteomes" id="UP000647416"/>
    </source>
</evidence>
<keyword evidence="2" id="KW-1185">Reference proteome</keyword>
<sequence>MLNTLKEKNKNIEFFTVNDPEFAKYGRVIKGFDVSEIIAECEKMPYPDEGSKYEAGVASLENLAIAEKIKNEVYGELDTQIGACYGHSTTLNGLEFHKGSEVNIAVTDFVLILGTIFEMKDGKFNSADAKAFYVKKGEMIEVYASTLHFCPCQVSDDGFFCVVGLPKGTNLPLDGKYDDKLLFRKNKWLIAHEDNKALIERGVASGIYGENYTIKY</sequence>